<dbReference type="InterPro" id="IPR001387">
    <property type="entry name" value="Cro/C1-type_HTH"/>
</dbReference>
<dbReference type="CDD" id="cd00093">
    <property type="entry name" value="HTH_XRE"/>
    <property type="match status" value="1"/>
</dbReference>
<evidence type="ECO:0000313" key="4">
    <source>
        <dbReference type="Proteomes" id="UP000248592"/>
    </source>
</evidence>
<dbReference type="GO" id="GO:0003677">
    <property type="term" value="F:DNA binding"/>
    <property type="evidence" value="ECO:0007669"/>
    <property type="project" value="InterPro"/>
</dbReference>
<dbReference type="SUPFAM" id="SSF47413">
    <property type="entry name" value="lambda repressor-like DNA-binding domains"/>
    <property type="match status" value="1"/>
</dbReference>
<accession>A0A2Z4JTR9</accession>
<organism evidence="3 4">
    <name type="scientific">Polynucleobacter paneuropaeus</name>
    <dbReference type="NCBI Taxonomy" id="2527775"/>
    <lineage>
        <taxon>Bacteria</taxon>
        <taxon>Pseudomonadati</taxon>
        <taxon>Pseudomonadota</taxon>
        <taxon>Betaproteobacteria</taxon>
        <taxon>Burkholderiales</taxon>
        <taxon>Burkholderiaceae</taxon>
        <taxon>Polynucleobacter</taxon>
    </lineage>
</organism>
<dbReference type="RefSeq" id="WP_112294820.1">
    <property type="nucleotide sequence ID" value="NZ_CBCSBS010000001.1"/>
</dbReference>
<feature type="region of interest" description="Disordered" evidence="1">
    <location>
        <begin position="86"/>
        <end position="130"/>
    </location>
</feature>
<dbReference type="Gene3D" id="1.10.260.40">
    <property type="entry name" value="lambda repressor-like DNA-binding domains"/>
    <property type="match status" value="1"/>
</dbReference>
<dbReference type="Proteomes" id="UP000248592">
    <property type="component" value="Chromosome"/>
</dbReference>
<dbReference type="InterPro" id="IPR010982">
    <property type="entry name" value="Lambda_DNA-bd_dom_sf"/>
</dbReference>
<feature type="compositionally biased region" description="Basic and acidic residues" evidence="1">
    <location>
        <begin position="121"/>
        <end position="130"/>
    </location>
</feature>
<dbReference type="SMART" id="SM00530">
    <property type="entry name" value="HTH_XRE"/>
    <property type="match status" value="1"/>
</dbReference>
<gene>
    <name evidence="3" type="ORF">Pas1_06565</name>
</gene>
<evidence type="ECO:0000259" key="2">
    <source>
        <dbReference type="PROSITE" id="PS50943"/>
    </source>
</evidence>
<protein>
    <recommendedName>
        <fullName evidence="2">HTH cro/C1-type domain-containing protein</fullName>
    </recommendedName>
</protein>
<reference evidence="4" key="1">
    <citation type="submission" date="2018-06" db="EMBL/GenBank/DDBJ databases">
        <title>Description of a new Polynucleobacter species.</title>
        <authorList>
            <person name="Hahn M.W."/>
        </authorList>
    </citation>
    <scope>NUCLEOTIDE SEQUENCE [LARGE SCALE GENOMIC DNA]</scope>
    <source>
        <strain evidence="4">MG-25-Pas1-D2</strain>
    </source>
</reference>
<evidence type="ECO:0000313" key="3">
    <source>
        <dbReference type="EMBL" id="AWW50073.1"/>
    </source>
</evidence>
<dbReference type="PROSITE" id="PS50943">
    <property type="entry name" value="HTH_CROC1"/>
    <property type="match status" value="1"/>
</dbReference>
<dbReference type="EMBL" id="CP030085">
    <property type="protein sequence ID" value="AWW50073.1"/>
    <property type="molecule type" value="Genomic_DNA"/>
</dbReference>
<proteinExistence type="predicted"/>
<dbReference type="Pfam" id="PF13413">
    <property type="entry name" value="HTH_25"/>
    <property type="match status" value="1"/>
</dbReference>
<name>A0A2Z4JTR9_9BURK</name>
<dbReference type="AlphaFoldDB" id="A0A2Z4JTR9"/>
<feature type="domain" description="HTH cro/C1-type" evidence="2">
    <location>
        <begin position="15"/>
        <end position="75"/>
    </location>
</feature>
<feature type="compositionally biased region" description="Polar residues" evidence="1">
    <location>
        <begin position="86"/>
        <end position="98"/>
    </location>
</feature>
<evidence type="ECO:0000256" key="1">
    <source>
        <dbReference type="SAM" id="MobiDB-lite"/>
    </source>
</evidence>
<sequence length="130" mass="14503">MNTFTEFLELDQTAFIKAREALGLSIQELASKACLSVRQVEQIENGGQSSFYSLKIKNTAAKKIANLLKLNEALIFKSSDIAGDQDTQIDQSTVNPAPQETIETREAKETTGPTRHRSSLLRRDKYTARL</sequence>